<feature type="transmembrane region" description="Helical" evidence="8">
    <location>
        <begin position="289"/>
        <end position="312"/>
    </location>
</feature>
<dbReference type="EnsemblMetazoa" id="CLYHEMT012813.1">
    <property type="protein sequence ID" value="CLYHEMP012813.1"/>
    <property type="gene ID" value="CLYHEMG012813"/>
</dbReference>
<sequence>MSKASGVGSSREKWPRRSEFLLMLFGYTVGLGNVWRFPYLCHKNGGASFLIPYFIILAVEGMPLYYMELCLGQRLRNGSVGVWHLVSPYLDGLGFASVVICIMVCLYYNVILSWCLIYFVNSFKNPLPWSECPKVTITKGNQTFQQPNAECEKAGPTSYFWYRTTLDISEDIESGNEINWTIAFSLLFAWLVVWLCMVKRIKSEGKVVYVTATLPLILLGAMFFRGVNLDGFQQGLALLFVPEFSRLKDPLVWLDAATQTFYSLGIAYGSLIAFASYNPLKNDTTRDAITICLIDAGVSVYASVVIFCFIGYRAELKMHDCLAMLGLNHTESESYEIFVGNATVNGNITEIVCSKKEFLAELSQSTGLAFITFTDAINTLPQAQMWSILFFLMLLMLGVDTQFGMLEGLFTPLFDANPFPKLRKEIVTGIVCLAIYLPSLIMTQHSGNYWLQIIENYSVGIPLLVVALCEVISISYLYGIERFCNDIEYMTNKRPNKIWVICWKIISPALIVFVLIFSIKDLCTKSPTYQVWVARMAEGKYVELPPWAIVFAVLLMFSSLIMIPVVALLKYFKIIKKGSSPGRLGLSLSKKTRGRKQRNGNDIASVHRPLQAMESNTFSMATEFSDNMFKL</sequence>
<keyword evidence="6" id="KW-0479">Metal-binding</keyword>
<feature type="transmembrane region" description="Helical" evidence="8">
    <location>
        <begin position="498"/>
        <end position="519"/>
    </location>
</feature>
<feature type="transmembrane region" description="Helical" evidence="8">
    <location>
        <begin position="457"/>
        <end position="478"/>
    </location>
</feature>
<feature type="transmembrane region" description="Helical" evidence="8">
    <location>
        <begin position="388"/>
        <end position="414"/>
    </location>
</feature>
<evidence type="ECO:0000256" key="5">
    <source>
        <dbReference type="ARBA" id="ARBA00023136"/>
    </source>
</evidence>
<dbReference type="GO" id="GO:0035725">
    <property type="term" value="P:sodium ion transmembrane transport"/>
    <property type="evidence" value="ECO:0007669"/>
    <property type="project" value="TreeGrafter"/>
</dbReference>
<dbReference type="PRINTS" id="PR00176">
    <property type="entry name" value="NANEUSMPORT"/>
</dbReference>
<dbReference type="AlphaFoldDB" id="A0A7M5WTB4"/>
<dbReference type="Pfam" id="PF00209">
    <property type="entry name" value="SNF"/>
    <property type="match status" value="1"/>
</dbReference>
<accession>A0A7M5WTB4</accession>
<dbReference type="Proteomes" id="UP000594262">
    <property type="component" value="Unplaced"/>
</dbReference>
<keyword evidence="2 7" id="KW-0813">Transport</keyword>
<dbReference type="PROSITE" id="PS00610">
    <property type="entry name" value="NA_NEUROTRAN_SYMP_1"/>
    <property type="match status" value="1"/>
</dbReference>
<keyword evidence="10" id="KW-1185">Reference proteome</keyword>
<evidence type="ECO:0000256" key="1">
    <source>
        <dbReference type="ARBA" id="ARBA00004141"/>
    </source>
</evidence>
<feature type="binding site" evidence="6">
    <location>
        <position position="263"/>
    </location>
    <ligand>
        <name>Na(+)</name>
        <dbReference type="ChEBI" id="CHEBI:29101"/>
        <label>1</label>
    </ligand>
</feature>
<feature type="binding site" evidence="6">
    <location>
        <position position="400"/>
    </location>
    <ligand>
        <name>Na(+)</name>
        <dbReference type="ChEBI" id="CHEBI:29101"/>
        <label>1</label>
    </ligand>
</feature>
<feature type="binding site" evidence="6">
    <location>
        <position position="26"/>
    </location>
    <ligand>
        <name>Na(+)</name>
        <dbReference type="ChEBI" id="CHEBI:29101"/>
        <label>1</label>
    </ligand>
</feature>
<dbReference type="InterPro" id="IPR037272">
    <property type="entry name" value="SNS_sf"/>
</dbReference>
<feature type="transmembrane region" description="Helical" evidence="8">
    <location>
        <begin position="547"/>
        <end position="569"/>
    </location>
</feature>
<dbReference type="OrthoDB" id="6581954at2759"/>
<dbReference type="InterPro" id="IPR000175">
    <property type="entry name" value="Na/ntran_symport"/>
</dbReference>
<comment type="similarity">
    <text evidence="7">Belongs to the sodium:neurotransmitter symporter (SNF) (TC 2.A.22) family.</text>
</comment>
<evidence type="ECO:0000256" key="8">
    <source>
        <dbReference type="SAM" id="Phobius"/>
    </source>
</evidence>
<evidence type="ECO:0000256" key="3">
    <source>
        <dbReference type="ARBA" id="ARBA00022692"/>
    </source>
</evidence>
<protein>
    <recommendedName>
        <fullName evidence="7">Transporter</fullName>
    </recommendedName>
</protein>
<comment type="subcellular location">
    <subcellularLocation>
        <location evidence="1">Membrane</location>
        <topology evidence="1">Multi-pass membrane protein</topology>
    </subcellularLocation>
</comment>
<dbReference type="RefSeq" id="XP_066936651.1">
    <property type="nucleotide sequence ID" value="XM_067080550.1"/>
</dbReference>
<dbReference type="GO" id="GO:0005886">
    <property type="term" value="C:plasma membrane"/>
    <property type="evidence" value="ECO:0007669"/>
    <property type="project" value="TreeGrafter"/>
</dbReference>
<dbReference type="GeneID" id="136824569"/>
<dbReference type="PROSITE" id="PS50267">
    <property type="entry name" value="NA_NEUROTRAN_SYMP_3"/>
    <property type="match status" value="1"/>
</dbReference>
<dbReference type="GO" id="GO:0015293">
    <property type="term" value="F:symporter activity"/>
    <property type="evidence" value="ECO:0007669"/>
    <property type="project" value="UniProtKB-KW"/>
</dbReference>
<keyword evidence="3 7" id="KW-0812">Transmembrane</keyword>
<feature type="transmembrane region" description="Helical" evidence="8">
    <location>
        <begin position="20"/>
        <end position="38"/>
    </location>
</feature>
<dbReference type="GO" id="GO:0046872">
    <property type="term" value="F:metal ion binding"/>
    <property type="evidence" value="ECO:0007669"/>
    <property type="project" value="UniProtKB-KW"/>
</dbReference>
<feature type="transmembrane region" description="Helical" evidence="8">
    <location>
        <begin position="92"/>
        <end position="120"/>
    </location>
</feature>
<evidence type="ECO:0000256" key="6">
    <source>
        <dbReference type="PIRSR" id="PIRSR600175-1"/>
    </source>
</evidence>
<dbReference type="GO" id="GO:0006865">
    <property type="term" value="P:amino acid transport"/>
    <property type="evidence" value="ECO:0007669"/>
    <property type="project" value="TreeGrafter"/>
</dbReference>
<reference evidence="9" key="1">
    <citation type="submission" date="2021-01" db="UniProtKB">
        <authorList>
            <consortium name="EnsemblMetazoa"/>
        </authorList>
    </citation>
    <scope>IDENTIFICATION</scope>
</reference>
<feature type="transmembrane region" description="Helical" evidence="8">
    <location>
        <begin position="207"/>
        <end position="224"/>
    </location>
</feature>
<feature type="transmembrane region" description="Helical" evidence="8">
    <location>
        <begin position="178"/>
        <end position="195"/>
    </location>
</feature>
<organism evidence="9 10">
    <name type="scientific">Clytia hemisphaerica</name>
    <dbReference type="NCBI Taxonomy" id="252671"/>
    <lineage>
        <taxon>Eukaryota</taxon>
        <taxon>Metazoa</taxon>
        <taxon>Cnidaria</taxon>
        <taxon>Hydrozoa</taxon>
        <taxon>Hydroidolina</taxon>
        <taxon>Leptothecata</taxon>
        <taxon>Obeliida</taxon>
        <taxon>Clytiidae</taxon>
        <taxon>Clytia</taxon>
    </lineage>
</organism>
<evidence type="ECO:0000313" key="10">
    <source>
        <dbReference type="Proteomes" id="UP000594262"/>
    </source>
</evidence>
<feature type="transmembrane region" description="Helical" evidence="8">
    <location>
        <begin position="260"/>
        <end position="277"/>
    </location>
</feature>
<proteinExistence type="inferred from homology"/>
<evidence type="ECO:0000256" key="2">
    <source>
        <dbReference type="ARBA" id="ARBA00022448"/>
    </source>
</evidence>
<evidence type="ECO:0000256" key="7">
    <source>
        <dbReference type="RuleBase" id="RU003732"/>
    </source>
</evidence>
<dbReference type="PANTHER" id="PTHR11616">
    <property type="entry name" value="SODIUM/CHLORIDE DEPENDENT TRANSPORTER"/>
    <property type="match status" value="1"/>
</dbReference>
<keyword evidence="5 8" id="KW-0472">Membrane</keyword>
<feature type="binding site" evidence="6">
    <location>
        <position position="33"/>
    </location>
    <ligand>
        <name>Na(+)</name>
        <dbReference type="ChEBI" id="CHEBI:29101"/>
        <label>1</label>
    </ligand>
</feature>
<feature type="binding site" evidence="6">
    <location>
        <position position="29"/>
    </location>
    <ligand>
        <name>Na(+)</name>
        <dbReference type="ChEBI" id="CHEBI:29101"/>
        <label>1</label>
    </ligand>
</feature>
<dbReference type="PANTHER" id="PTHR11616:SF182">
    <property type="entry name" value="TRANSPORTER"/>
    <property type="match status" value="1"/>
</dbReference>
<feature type="transmembrane region" description="Helical" evidence="8">
    <location>
        <begin position="50"/>
        <end position="71"/>
    </location>
</feature>
<name>A0A7M5WTB4_9CNID</name>
<keyword evidence="4 8" id="KW-1133">Transmembrane helix</keyword>
<keyword evidence="7" id="KW-0769">Symport</keyword>
<evidence type="ECO:0000313" key="9">
    <source>
        <dbReference type="EnsemblMetazoa" id="CLYHEMP012813.1"/>
    </source>
</evidence>
<evidence type="ECO:0000256" key="4">
    <source>
        <dbReference type="ARBA" id="ARBA00022989"/>
    </source>
</evidence>
<keyword evidence="6" id="KW-0915">Sodium</keyword>
<dbReference type="SUPFAM" id="SSF161070">
    <property type="entry name" value="SNF-like"/>
    <property type="match status" value="1"/>
</dbReference>
<feature type="binding site" evidence="6">
    <location>
        <position position="397"/>
    </location>
    <ligand>
        <name>Na(+)</name>
        <dbReference type="ChEBI" id="CHEBI:29101"/>
        <label>1</label>
    </ligand>
</feature>
<feature type="transmembrane region" description="Helical" evidence="8">
    <location>
        <begin position="426"/>
        <end position="445"/>
    </location>
</feature>